<evidence type="ECO:0000313" key="3">
    <source>
        <dbReference type="EMBL" id="QCD36976.1"/>
    </source>
</evidence>
<gene>
    <name evidence="2" type="ORF">E7746_00085</name>
    <name evidence="3" type="ORF">E7746_14370</name>
</gene>
<dbReference type="NCBIfam" id="TIGR03519">
    <property type="entry name" value="T9SS_PorP_fam"/>
    <property type="match status" value="1"/>
</dbReference>
<proteinExistence type="predicted"/>
<dbReference type="EMBL" id="CP039393">
    <property type="protein sequence ID" value="QCD36976.1"/>
    <property type="molecule type" value="Genomic_DNA"/>
</dbReference>
<dbReference type="KEGG" id="mgod:E7746_00085"/>
<reference evidence="3 4" key="1">
    <citation type="submission" date="2019-02" db="EMBL/GenBank/DDBJ databases">
        <title>Isolation and identification of novel species under the genus Muribaculum.</title>
        <authorList>
            <person name="Miyake S."/>
            <person name="Ding Y."/>
            <person name="Low A."/>
            <person name="Soh M."/>
            <person name="Seedorf H."/>
        </authorList>
    </citation>
    <scope>NUCLEOTIDE SEQUENCE [LARGE SCALE GENOMIC DNA]</scope>
    <source>
        <strain evidence="3 4">TLL-A4</strain>
    </source>
</reference>
<accession>A0A4P7VRJ9</accession>
<feature type="chain" id="PRO_5044607080" evidence="1">
    <location>
        <begin position="25"/>
        <end position="325"/>
    </location>
</feature>
<dbReference type="EMBL" id="CP039393">
    <property type="protein sequence ID" value="QCD34393.1"/>
    <property type="molecule type" value="Genomic_DNA"/>
</dbReference>
<dbReference type="KEGG" id="mgod:E7746_14370"/>
<dbReference type="RefSeq" id="WP_136409413.1">
    <property type="nucleotide sequence ID" value="NZ_CP039393.1"/>
</dbReference>
<dbReference type="Pfam" id="PF11751">
    <property type="entry name" value="PorP_SprF"/>
    <property type="match status" value="1"/>
</dbReference>
<dbReference type="InterPro" id="IPR019861">
    <property type="entry name" value="PorP/SprF_Bacteroidetes"/>
</dbReference>
<keyword evidence="4" id="KW-1185">Reference proteome</keyword>
<name>A0A4P7VRJ9_9BACT</name>
<feature type="signal peptide" evidence="1">
    <location>
        <begin position="1"/>
        <end position="24"/>
    </location>
</feature>
<evidence type="ECO:0000256" key="1">
    <source>
        <dbReference type="SAM" id="SignalP"/>
    </source>
</evidence>
<keyword evidence="1" id="KW-0732">Signal</keyword>
<dbReference type="OrthoDB" id="1320396at2"/>
<sequence>MTRINRILSLIAVTVASLAVTVDAQVDMMMTNYVEALNYYNAAAIGTSDYLRVRVGGRWDRIGTDPAPKSFMLTGDMPLPLLGNKLAAGVVAQRESMGLYRNITAGLQCGYKITTGRSSSVTLAVQAGIIDNEFRWSERELPEGDAASDEAGDMPVEDERHSAVDLSLGAFYNSRHFWAGVSVTHLTRSQVTLDVDGDGDNAVTFNAGRKFYLMAGGNIPIKNTLFEIQPSMLLRVDRDRVTGQLTARVRYNRFLWAGVAWRHDDAVALLLGAEFSNIFIGYSYDRAVADVSRRGRGSHEVWGGYKVKLDFGPRNRYGHKSIRIM</sequence>
<evidence type="ECO:0000313" key="4">
    <source>
        <dbReference type="Proteomes" id="UP000297031"/>
    </source>
</evidence>
<evidence type="ECO:0000313" key="2">
    <source>
        <dbReference type="EMBL" id="QCD34393.1"/>
    </source>
</evidence>
<protein>
    <submittedName>
        <fullName evidence="3">Type IX secretion system membrane protein PorP/SprF</fullName>
    </submittedName>
</protein>
<dbReference type="Proteomes" id="UP000297031">
    <property type="component" value="Chromosome"/>
</dbReference>
<dbReference type="AlphaFoldDB" id="A0A4P7VRJ9"/>
<organism evidence="3 4">
    <name type="scientific">Muribaculum gordoncarteri</name>
    <dbReference type="NCBI Taxonomy" id="2530390"/>
    <lineage>
        <taxon>Bacteria</taxon>
        <taxon>Pseudomonadati</taxon>
        <taxon>Bacteroidota</taxon>
        <taxon>Bacteroidia</taxon>
        <taxon>Bacteroidales</taxon>
        <taxon>Muribaculaceae</taxon>
        <taxon>Muribaculum</taxon>
    </lineage>
</organism>